<evidence type="ECO:0000313" key="5">
    <source>
        <dbReference type="EMBL" id="KAF1932437.1"/>
    </source>
</evidence>
<dbReference type="Pfam" id="PF00172">
    <property type="entry name" value="Zn_clus"/>
    <property type="match status" value="1"/>
</dbReference>
<gene>
    <name evidence="5" type="ORF">M421DRAFT_2060</name>
</gene>
<evidence type="ECO:0000256" key="2">
    <source>
        <dbReference type="SAM" id="Coils"/>
    </source>
</evidence>
<dbReference type="PROSITE" id="PS00463">
    <property type="entry name" value="ZN2_CY6_FUNGAL_1"/>
    <property type="match status" value="1"/>
</dbReference>
<feature type="domain" description="Zn(2)-C6 fungal-type" evidence="4">
    <location>
        <begin position="596"/>
        <end position="626"/>
    </location>
</feature>
<keyword evidence="6" id="KW-1185">Reference proteome</keyword>
<organism evidence="5 6">
    <name type="scientific">Didymella exigua CBS 183.55</name>
    <dbReference type="NCBI Taxonomy" id="1150837"/>
    <lineage>
        <taxon>Eukaryota</taxon>
        <taxon>Fungi</taxon>
        <taxon>Dikarya</taxon>
        <taxon>Ascomycota</taxon>
        <taxon>Pezizomycotina</taxon>
        <taxon>Dothideomycetes</taxon>
        <taxon>Pleosporomycetidae</taxon>
        <taxon>Pleosporales</taxon>
        <taxon>Pleosporineae</taxon>
        <taxon>Didymellaceae</taxon>
        <taxon>Didymella</taxon>
    </lineage>
</organism>
<feature type="compositionally biased region" description="Low complexity" evidence="3">
    <location>
        <begin position="1"/>
        <end position="13"/>
    </location>
</feature>
<protein>
    <recommendedName>
        <fullName evidence="4">Zn(2)-C6 fungal-type domain-containing protein</fullName>
    </recommendedName>
</protein>
<dbReference type="GO" id="GO:0000981">
    <property type="term" value="F:DNA-binding transcription factor activity, RNA polymerase II-specific"/>
    <property type="evidence" value="ECO:0007669"/>
    <property type="project" value="InterPro"/>
</dbReference>
<dbReference type="CDD" id="cd00067">
    <property type="entry name" value="GAL4"/>
    <property type="match status" value="1"/>
</dbReference>
<dbReference type="InterPro" id="IPR036864">
    <property type="entry name" value="Zn2-C6_fun-type_DNA-bd_sf"/>
</dbReference>
<name>A0A6A5S4K0_9PLEO</name>
<feature type="compositionally biased region" description="Basic and acidic residues" evidence="3">
    <location>
        <begin position="161"/>
        <end position="170"/>
    </location>
</feature>
<dbReference type="SUPFAM" id="SSF57701">
    <property type="entry name" value="Zn2/Cys6 DNA-binding domain"/>
    <property type="match status" value="1"/>
</dbReference>
<dbReference type="Gene3D" id="4.10.240.10">
    <property type="entry name" value="Zn(2)-C6 fungal-type DNA-binding domain"/>
    <property type="match status" value="1"/>
</dbReference>
<feature type="compositionally biased region" description="Basic and acidic residues" evidence="3">
    <location>
        <begin position="176"/>
        <end position="191"/>
    </location>
</feature>
<feature type="compositionally biased region" description="Low complexity" evidence="3">
    <location>
        <begin position="679"/>
        <end position="697"/>
    </location>
</feature>
<evidence type="ECO:0000256" key="3">
    <source>
        <dbReference type="SAM" id="MobiDB-lite"/>
    </source>
</evidence>
<feature type="compositionally biased region" description="Low complexity" evidence="3">
    <location>
        <begin position="627"/>
        <end position="639"/>
    </location>
</feature>
<keyword evidence="2" id="KW-0175">Coiled coil</keyword>
<evidence type="ECO:0000256" key="1">
    <source>
        <dbReference type="ARBA" id="ARBA00023242"/>
    </source>
</evidence>
<feature type="compositionally biased region" description="Basic residues" evidence="3">
    <location>
        <begin position="698"/>
        <end position="713"/>
    </location>
</feature>
<keyword evidence="1" id="KW-0539">Nucleus</keyword>
<dbReference type="SMART" id="SM00066">
    <property type="entry name" value="GAL4"/>
    <property type="match status" value="1"/>
</dbReference>
<evidence type="ECO:0000313" key="6">
    <source>
        <dbReference type="Proteomes" id="UP000800082"/>
    </source>
</evidence>
<feature type="compositionally biased region" description="Polar residues" evidence="3">
    <location>
        <begin position="517"/>
        <end position="531"/>
    </location>
</feature>
<dbReference type="PROSITE" id="PS50048">
    <property type="entry name" value="ZN2_CY6_FUNGAL_2"/>
    <property type="match status" value="1"/>
</dbReference>
<accession>A0A6A5S4K0</accession>
<feature type="compositionally biased region" description="Polar residues" evidence="3">
    <location>
        <begin position="346"/>
        <end position="369"/>
    </location>
</feature>
<feature type="region of interest" description="Disordered" evidence="3">
    <location>
        <begin position="161"/>
        <end position="263"/>
    </location>
</feature>
<feature type="region of interest" description="Disordered" evidence="3">
    <location>
        <begin position="345"/>
        <end position="713"/>
    </location>
</feature>
<dbReference type="GeneID" id="54345815"/>
<proteinExistence type="predicted"/>
<feature type="compositionally biased region" description="Basic residues" evidence="3">
    <location>
        <begin position="549"/>
        <end position="558"/>
    </location>
</feature>
<reference evidence="5" key="1">
    <citation type="journal article" date="2020" name="Stud. Mycol.">
        <title>101 Dothideomycetes genomes: a test case for predicting lifestyles and emergence of pathogens.</title>
        <authorList>
            <person name="Haridas S."/>
            <person name="Albert R."/>
            <person name="Binder M."/>
            <person name="Bloem J."/>
            <person name="Labutti K."/>
            <person name="Salamov A."/>
            <person name="Andreopoulos B."/>
            <person name="Baker S."/>
            <person name="Barry K."/>
            <person name="Bills G."/>
            <person name="Bluhm B."/>
            <person name="Cannon C."/>
            <person name="Castanera R."/>
            <person name="Culley D."/>
            <person name="Daum C."/>
            <person name="Ezra D."/>
            <person name="Gonzalez J."/>
            <person name="Henrissat B."/>
            <person name="Kuo A."/>
            <person name="Liang C."/>
            <person name="Lipzen A."/>
            <person name="Lutzoni F."/>
            <person name="Magnuson J."/>
            <person name="Mondo S."/>
            <person name="Nolan M."/>
            <person name="Ohm R."/>
            <person name="Pangilinan J."/>
            <person name="Park H.-J."/>
            <person name="Ramirez L."/>
            <person name="Alfaro M."/>
            <person name="Sun H."/>
            <person name="Tritt A."/>
            <person name="Yoshinaga Y."/>
            <person name="Zwiers L.-H."/>
            <person name="Turgeon B."/>
            <person name="Goodwin S."/>
            <person name="Spatafora J."/>
            <person name="Crous P."/>
            <person name="Grigoriev I."/>
        </authorList>
    </citation>
    <scope>NUCLEOTIDE SEQUENCE</scope>
    <source>
        <strain evidence="5">CBS 183.55</strain>
    </source>
</reference>
<dbReference type="Proteomes" id="UP000800082">
    <property type="component" value="Unassembled WGS sequence"/>
</dbReference>
<dbReference type="EMBL" id="ML978959">
    <property type="protein sequence ID" value="KAF1932437.1"/>
    <property type="molecule type" value="Genomic_DNA"/>
</dbReference>
<dbReference type="GO" id="GO:0008270">
    <property type="term" value="F:zinc ion binding"/>
    <property type="evidence" value="ECO:0007669"/>
    <property type="project" value="InterPro"/>
</dbReference>
<dbReference type="RefSeq" id="XP_033452685.1">
    <property type="nucleotide sequence ID" value="XM_033588168.1"/>
</dbReference>
<feature type="compositionally biased region" description="Acidic residues" evidence="3">
    <location>
        <begin position="192"/>
        <end position="203"/>
    </location>
</feature>
<feature type="region of interest" description="Disordered" evidence="3">
    <location>
        <begin position="304"/>
        <end position="328"/>
    </location>
</feature>
<feature type="region of interest" description="Disordered" evidence="3">
    <location>
        <begin position="1"/>
        <end position="21"/>
    </location>
</feature>
<dbReference type="AlphaFoldDB" id="A0A6A5S4K0"/>
<feature type="compositionally biased region" description="Pro residues" evidence="3">
    <location>
        <begin position="559"/>
        <end position="571"/>
    </location>
</feature>
<dbReference type="InterPro" id="IPR001138">
    <property type="entry name" value="Zn2Cys6_DnaBD"/>
</dbReference>
<evidence type="ECO:0000259" key="4">
    <source>
        <dbReference type="PROSITE" id="PS50048"/>
    </source>
</evidence>
<sequence length="713" mass="77501">MSSISTTPRRPSTAQPTPLSTRLPYEAAEALLWERQNSRANTHLHAQMKALQSAHEAYNARIAAIEAVADAAEAAVARVRGLERKVEALEADEREGPFVAWCKEAVTGLQGSVEGIKGLRQRVCALDGRVERLGEDVEGVRDEGGVVRGVVKRLEVLEGGRREEGRRAAEVQRLSHRQEDSRQRECEREGVEEALGEAQEDDNPLAVFYGIETQSPSKRQDRERTSTAARPQGRSPGRLTESPQRHGHTGVLPPPDEDTVRPEDDSFDLLEAVPEIEYGWENTQQFKDMQKELAALRAMCRAQEPKSSNEAADATQRPQETLIVGTENNAGFSDATTEMEVECNDNGRQFHQGTPPGSVSVLSSDTQIPSSPPKRTEMQSARRNLMKRPSIYDPRVPSVNEHVQPERAAPPTCEDPARDSSSSLLVKLPVDAPTTDKTSGKRKRVDDAPAQRVTRPKLGDDRTAPRKPVAPAAQKDMIVEETAVAEQMPLTFGDETPAPLSPTRRTFGKQKQAVDRSLQQAVPQAVPSRQEQPILPTKSAMSVAETVKSRKAISKPKPKPTPAPQQAPPEAAPGSSRQAPATVKKDTKGPRQSVGACKSCRLRHQKCDRTQPACGRCAKLGTPCQYPPSSTATAAPASSPKKKQAHKKSAIEAGRERSVTVSPGAPRQKSSAKRPMPTSPSKKPTVAAAPTATSSRTTRAKNTRARGISPKKK</sequence>
<feature type="compositionally biased region" description="Basic and acidic residues" evidence="3">
    <location>
        <begin position="649"/>
        <end position="658"/>
    </location>
</feature>
<feature type="coiled-coil region" evidence="2">
    <location>
        <begin position="48"/>
        <end position="92"/>
    </location>
</feature>
<dbReference type="OrthoDB" id="3647228at2759"/>